<evidence type="ECO:0000313" key="3">
    <source>
        <dbReference type="Proteomes" id="UP000241394"/>
    </source>
</evidence>
<dbReference type="Gene3D" id="2.60.40.1820">
    <property type="match status" value="1"/>
</dbReference>
<proteinExistence type="predicted"/>
<gene>
    <name evidence="2" type="ORF">CEY00_Acc19828</name>
</gene>
<keyword evidence="1" id="KW-1133">Transmembrane helix</keyword>
<dbReference type="OMA" id="MNCTITV"/>
<accession>A0A2R6Q7W3</accession>
<sequence length="211" mass="23300">MAEKGVSMTPMAPADVYPRSDQEFAASQYSDELRQKKRRKLFIYIAAFTVFQIIVIMVFALVIMRAKSPKVKISSAAIEGLKVDSSSYNMTLVANLKIKNRNFGNYKYERTTVNVTHGGVLVGEGVIWKGTAKARDTKEVGINVTVSSNGLTGNSGVLLLDAEAKLRGKVHLMKMMGMEIILVKKRKGAELDCTMEVNLNNGQIQNMDCDD</sequence>
<keyword evidence="1" id="KW-0812">Transmembrane</keyword>
<comment type="caution">
    <text evidence="2">The sequence shown here is derived from an EMBL/GenBank/DDBJ whole genome shotgun (WGS) entry which is preliminary data.</text>
</comment>
<dbReference type="STRING" id="1590841.A0A2R6Q7W3"/>
<dbReference type="OrthoDB" id="1894389at2759"/>
<dbReference type="Proteomes" id="UP000241394">
    <property type="component" value="Chromosome LG18"/>
</dbReference>
<evidence type="ECO:0000313" key="2">
    <source>
        <dbReference type="EMBL" id="PSS03992.1"/>
    </source>
</evidence>
<organism evidence="2 3">
    <name type="scientific">Actinidia chinensis var. chinensis</name>
    <name type="common">Chinese soft-hair kiwi</name>
    <dbReference type="NCBI Taxonomy" id="1590841"/>
    <lineage>
        <taxon>Eukaryota</taxon>
        <taxon>Viridiplantae</taxon>
        <taxon>Streptophyta</taxon>
        <taxon>Embryophyta</taxon>
        <taxon>Tracheophyta</taxon>
        <taxon>Spermatophyta</taxon>
        <taxon>Magnoliopsida</taxon>
        <taxon>eudicotyledons</taxon>
        <taxon>Gunneridae</taxon>
        <taxon>Pentapetalae</taxon>
        <taxon>asterids</taxon>
        <taxon>Ericales</taxon>
        <taxon>Actinidiaceae</taxon>
        <taxon>Actinidia</taxon>
    </lineage>
</organism>
<keyword evidence="3" id="KW-1185">Reference proteome</keyword>
<reference evidence="3" key="2">
    <citation type="journal article" date="2018" name="BMC Genomics">
        <title>A manually annotated Actinidia chinensis var. chinensis (kiwifruit) genome highlights the challenges associated with draft genomes and gene prediction in plants.</title>
        <authorList>
            <person name="Pilkington S.M."/>
            <person name="Crowhurst R."/>
            <person name="Hilario E."/>
            <person name="Nardozza S."/>
            <person name="Fraser L."/>
            <person name="Peng Y."/>
            <person name="Gunaseelan K."/>
            <person name="Simpson R."/>
            <person name="Tahir J."/>
            <person name="Deroles S.C."/>
            <person name="Templeton K."/>
            <person name="Luo Z."/>
            <person name="Davy M."/>
            <person name="Cheng C."/>
            <person name="McNeilage M."/>
            <person name="Scaglione D."/>
            <person name="Liu Y."/>
            <person name="Zhang Q."/>
            <person name="Datson P."/>
            <person name="De Silva N."/>
            <person name="Gardiner S.E."/>
            <person name="Bassett H."/>
            <person name="Chagne D."/>
            <person name="McCallum J."/>
            <person name="Dzierzon H."/>
            <person name="Deng C."/>
            <person name="Wang Y.Y."/>
            <person name="Barron L."/>
            <person name="Manako K."/>
            <person name="Bowen J."/>
            <person name="Foster T.M."/>
            <person name="Erridge Z.A."/>
            <person name="Tiffin H."/>
            <person name="Waite C.N."/>
            <person name="Davies K.M."/>
            <person name="Grierson E.P."/>
            <person name="Laing W.A."/>
            <person name="Kirk R."/>
            <person name="Chen X."/>
            <person name="Wood M."/>
            <person name="Montefiori M."/>
            <person name="Brummell D.A."/>
            <person name="Schwinn K.E."/>
            <person name="Catanach A."/>
            <person name="Fullerton C."/>
            <person name="Li D."/>
            <person name="Meiyalaghan S."/>
            <person name="Nieuwenhuizen N."/>
            <person name="Read N."/>
            <person name="Prakash R."/>
            <person name="Hunter D."/>
            <person name="Zhang H."/>
            <person name="McKenzie M."/>
            <person name="Knabel M."/>
            <person name="Harris A."/>
            <person name="Allan A.C."/>
            <person name="Gleave A."/>
            <person name="Chen A."/>
            <person name="Janssen B.J."/>
            <person name="Plunkett B."/>
            <person name="Ampomah-Dwamena C."/>
            <person name="Voogd C."/>
            <person name="Leif D."/>
            <person name="Lafferty D."/>
            <person name="Souleyre E.J.F."/>
            <person name="Varkonyi-Gasic E."/>
            <person name="Gambi F."/>
            <person name="Hanley J."/>
            <person name="Yao J.L."/>
            <person name="Cheung J."/>
            <person name="David K.M."/>
            <person name="Warren B."/>
            <person name="Marsh K."/>
            <person name="Snowden K.C."/>
            <person name="Lin-Wang K."/>
            <person name="Brian L."/>
            <person name="Martinez-Sanchez M."/>
            <person name="Wang M."/>
            <person name="Ileperuma N."/>
            <person name="Macnee N."/>
            <person name="Campin R."/>
            <person name="McAtee P."/>
            <person name="Drummond R.S.M."/>
            <person name="Espley R.V."/>
            <person name="Ireland H.S."/>
            <person name="Wu R."/>
            <person name="Atkinson R.G."/>
            <person name="Karunairetnam S."/>
            <person name="Bulley S."/>
            <person name="Chunkath S."/>
            <person name="Hanley Z."/>
            <person name="Storey R."/>
            <person name="Thrimawithana A.H."/>
            <person name="Thomson S."/>
            <person name="David C."/>
            <person name="Testolin R."/>
            <person name="Huang H."/>
            <person name="Hellens R.P."/>
            <person name="Schaffer R.J."/>
        </authorList>
    </citation>
    <scope>NUCLEOTIDE SEQUENCE [LARGE SCALE GENOMIC DNA]</scope>
    <source>
        <strain evidence="3">cv. Red5</strain>
    </source>
</reference>
<dbReference type="EMBL" id="NKQK01000018">
    <property type="protein sequence ID" value="PSS03992.1"/>
    <property type="molecule type" value="Genomic_DNA"/>
</dbReference>
<dbReference type="SUPFAM" id="SSF117070">
    <property type="entry name" value="LEA14-like"/>
    <property type="match status" value="1"/>
</dbReference>
<dbReference type="AlphaFoldDB" id="A0A2R6Q7W3"/>
<dbReference type="InParanoid" id="A0A2R6Q7W3"/>
<protein>
    <submittedName>
        <fullName evidence="2">Late embryogenesis abundant protein</fullName>
    </submittedName>
</protein>
<keyword evidence="1" id="KW-0472">Membrane</keyword>
<name>A0A2R6Q7W3_ACTCC</name>
<dbReference type="InterPro" id="IPR055301">
    <property type="entry name" value="Lea14-like_2"/>
</dbReference>
<reference evidence="2 3" key="1">
    <citation type="submission" date="2017-07" db="EMBL/GenBank/DDBJ databases">
        <title>An improved, manually edited Actinidia chinensis var. chinensis (kiwifruit) genome highlights the challenges associated with draft genomes and gene prediction in plants.</title>
        <authorList>
            <person name="Pilkington S."/>
            <person name="Crowhurst R."/>
            <person name="Hilario E."/>
            <person name="Nardozza S."/>
            <person name="Fraser L."/>
            <person name="Peng Y."/>
            <person name="Gunaseelan K."/>
            <person name="Simpson R."/>
            <person name="Tahir J."/>
            <person name="Deroles S."/>
            <person name="Templeton K."/>
            <person name="Luo Z."/>
            <person name="Davy M."/>
            <person name="Cheng C."/>
            <person name="Mcneilage M."/>
            <person name="Scaglione D."/>
            <person name="Liu Y."/>
            <person name="Zhang Q."/>
            <person name="Datson P."/>
            <person name="De Silva N."/>
            <person name="Gardiner S."/>
            <person name="Bassett H."/>
            <person name="Chagne D."/>
            <person name="Mccallum J."/>
            <person name="Dzierzon H."/>
            <person name="Deng C."/>
            <person name="Wang Y.-Y."/>
            <person name="Barron N."/>
            <person name="Manako K."/>
            <person name="Bowen J."/>
            <person name="Foster T."/>
            <person name="Erridge Z."/>
            <person name="Tiffin H."/>
            <person name="Waite C."/>
            <person name="Davies K."/>
            <person name="Grierson E."/>
            <person name="Laing W."/>
            <person name="Kirk R."/>
            <person name="Chen X."/>
            <person name="Wood M."/>
            <person name="Montefiori M."/>
            <person name="Brummell D."/>
            <person name="Schwinn K."/>
            <person name="Catanach A."/>
            <person name="Fullerton C."/>
            <person name="Li D."/>
            <person name="Meiyalaghan S."/>
            <person name="Nieuwenhuizen N."/>
            <person name="Read N."/>
            <person name="Prakash R."/>
            <person name="Hunter D."/>
            <person name="Zhang H."/>
            <person name="Mckenzie M."/>
            <person name="Knabel M."/>
            <person name="Harris A."/>
            <person name="Allan A."/>
            <person name="Chen A."/>
            <person name="Janssen B."/>
            <person name="Plunkett B."/>
            <person name="Dwamena C."/>
            <person name="Voogd C."/>
            <person name="Leif D."/>
            <person name="Lafferty D."/>
            <person name="Souleyre E."/>
            <person name="Varkonyi-Gasic E."/>
            <person name="Gambi F."/>
            <person name="Hanley J."/>
            <person name="Yao J.-L."/>
            <person name="Cheung J."/>
            <person name="David K."/>
            <person name="Warren B."/>
            <person name="Marsh K."/>
            <person name="Snowden K."/>
            <person name="Lin-Wang K."/>
            <person name="Brian L."/>
            <person name="Martinez-Sanchez M."/>
            <person name="Wang M."/>
            <person name="Ileperuma N."/>
            <person name="Macnee N."/>
            <person name="Campin R."/>
            <person name="Mcatee P."/>
            <person name="Drummond R."/>
            <person name="Espley R."/>
            <person name="Ireland H."/>
            <person name="Wu R."/>
            <person name="Atkinson R."/>
            <person name="Karunairetnam S."/>
            <person name="Bulley S."/>
            <person name="Chunkath S."/>
            <person name="Hanley Z."/>
            <person name="Storey R."/>
            <person name="Thrimawithana A."/>
            <person name="Thomson S."/>
            <person name="David C."/>
            <person name="Testolin R."/>
        </authorList>
    </citation>
    <scope>NUCLEOTIDE SEQUENCE [LARGE SCALE GENOMIC DNA]</scope>
    <source>
        <strain evidence="3">cv. Red5</strain>
        <tissue evidence="2">Young leaf</tissue>
    </source>
</reference>
<dbReference type="PANTHER" id="PTHR31852">
    <property type="entry name" value="LATE EMBRYOGENESIS ABUNDANT (LEA) HYDROXYPROLINE-RICH GLYCOPROTEIN FAMILY"/>
    <property type="match status" value="1"/>
</dbReference>
<feature type="transmembrane region" description="Helical" evidence="1">
    <location>
        <begin position="41"/>
        <end position="64"/>
    </location>
</feature>
<dbReference type="Gramene" id="PSS03992">
    <property type="protein sequence ID" value="PSS03992"/>
    <property type="gene ID" value="CEY00_Acc19828"/>
</dbReference>
<evidence type="ECO:0000256" key="1">
    <source>
        <dbReference type="SAM" id="Phobius"/>
    </source>
</evidence>